<evidence type="ECO:0000256" key="8">
    <source>
        <dbReference type="ARBA" id="ARBA00022801"/>
    </source>
</evidence>
<feature type="region of interest" description="Disordered" evidence="17">
    <location>
        <begin position="209"/>
        <end position="230"/>
    </location>
</feature>
<evidence type="ECO:0000256" key="7">
    <source>
        <dbReference type="ARBA" id="ARBA00022759"/>
    </source>
</evidence>
<dbReference type="InterPro" id="IPR036397">
    <property type="entry name" value="RNaseH_sf"/>
</dbReference>
<keyword evidence="4" id="KW-0540">Nuclease</keyword>
<feature type="compositionally biased region" description="Polar residues" evidence="17">
    <location>
        <begin position="774"/>
        <end position="783"/>
    </location>
</feature>
<dbReference type="Pfam" id="PF25597">
    <property type="entry name" value="SH3_retrovirus"/>
    <property type="match status" value="1"/>
</dbReference>
<evidence type="ECO:0000256" key="12">
    <source>
        <dbReference type="ARBA" id="ARBA00022918"/>
    </source>
</evidence>
<keyword evidence="14" id="KW-0917">Virion maturation</keyword>
<sequence>MSESAFIVKNISKFNGENIQLWKFRIKNIFVAHDLLEMVEGTNTKPEATEQNEDAIKTWNKSNAEAMFILSSTMEYSQLEYLITCSTAAEMWSKLSAIHEQKTATNKLALITKFHEYRMEYNDSTAQHISKVENMASQLNDIGSPVADVMVMAKILGSLPPKYHSFISAWESAPEANQTLNNLRERLLREEGRLNNSEDVNRALASMSISNETSKEKVQHTGGNKNHNSNKKRVICNFCKKPGHLAKYCFAKKRQSRNAEKNSKESNNKRDPDGDGSSIYAATFIASSYLAHSSQLHSSNSRDQNKLQNVEEDQRWLLDSGASQHMCHNRNWFVEFSPSTVDEYVFFGDGSRRKVLGRGKITITRLIDVNTRFGSNVKVIRSDNGTEYKNRDVRDFLSDLGTELITSAPFTPEQNGRAEREMRSIVESARTMLLNKQLPTRLWAEAVNTAVYNLNRTLNSTDCTRTPYEIWFGHKPDLSHVRIFGSECFAQIPSIFRKKWDAKARKLILIGYENESANYRLFDPKTGTVSVSRNVTFHEIESVSEIENTEVAELIFNNIVDDNNSDRGDAEASVHDEAHSADDEWLDAHDEVENANAAPAVVEEPRESSYNLRSRNELQPPKRYEACTAIFDEPRNYKDALSRDDSESWRKAIAEELLAHARNKTWDIVELPDSRKAMIENNFRYIHIEEKTIVVGINERDNQIDETLEKHEPLEIVYGQGEVGKTINIKFPTPAKNALLALELLEMSGWIPSKGSSPENRTSSEEESEYDTKGTGTSETNEITPEEEDSEVEIITTEKKMEVIELSDEEVPTSEEDGHRFEITFPRSIAIMQVRKTLTQARRFLDFKLRGLNEEGEFTGSVRYGHAHNAKIAKTKLIDITKPIRSIKNPTRWLAFPSITIIKRYQAMKRLKPTRSSTVTWGCWHVMKNNGTSPNAIKFAKFVGASTANHVHYTPSDRYEANNIDLLEQYRCADEVQSVGLPTPTRKNIIQESRLGIAARLQCAGDRG</sequence>
<dbReference type="GO" id="GO:0008233">
    <property type="term" value="F:peptidase activity"/>
    <property type="evidence" value="ECO:0007669"/>
    <property type="project" value="UniProtKB-KW"/>
</dbReference>
<dbReference type="GO" id="GO:0004519">
    <property type="term" value="F:endonuclease activity"/>
    <property type="evidence" value="ECO:0007669"/>
    <property type="project" value="UniProtKB-KW"/>
</dbReference>
<feature type="region of interest" description="Disordered" evidence="17">
    <location>
        <begin position="256"/>
        <end position="275"/>
    </location>
</feature>
<dbReference type="Pfam" id="PF14223">
    <property type="entry name" value="Retrotran_gag_2"/>
    <property type="match status" value="1"/>
</dbReference>
<keyword evidence="10" id="KW-0460">Magnesium</keyword>
<dbReference type="SUPFAM" id="SSF53098">
    <property type="entry name" value="Ribonuclease H-like"/>
    <property type="match status" value="1"/>
</dbReference>
<evidence type="ECO:0000256" key="4">
    <source>
        <dbReference type="ARBA" id="ARBA00022722"/>
    </source>
</evidence>
<keyword evidence="3" id="KW-0645">Protease</keyword>
<evidence type="ECO:0000256" key="2">
    <source>
        <dbReference type="ARBA" id="ARBA00022612"/>
    </source>
</evidence>
<keyword evidence="15" id="KW-0233">DNA recombination</keyword>
<dbReference type="Proteomes" id="UP000479190">
    <property type="component" value="Unassembled WGS sequence"/>
</dbReference>
<evidence type="ECO:0000259" key="18">
    <source>
        <dbReference type="PROSITE" id="PS50994"/>
    </source>
</evidence>
<dbReference type="GO" id="GO:0005524">
    <property type="term" value="F:ATP binding"/>
    <property type="evidence" value="ECO:0007669"/>
    <property type="project" value="UniProtKB-KW"/>
</dbReference>
<keyword evidence="12" id="KW-0695">RNA-directed DNA polymerase</keyword>
<evidence type="ECO:0000313" key="20">
    <source>
        <dbReference type="Proteomes" id="UP000479190"/>
    </source>
</evidence>
<evidence type="ECO:0000313" key="19">
    <source>
        <dbReference type="EMBL" id="CAB0041091.1"/>
    </source>
</evidence>
<accession>A0A6H5IUF8</accession>
<dbReference type="PANTHER" id="PTHR42648:SF11">
    <property type="entry name" value="TRANSPOSON TY4-P GAG-POL POLYPROTEIN"/>
    <property type="match status" value="1"/>
</dbReference>
<dbReference type="AlphaFoldDB" id="A0A6H5IUF8"/>
<evidence type="ECO:0000256" key="16">
    <source>
        <dbReference type="SAM" id="Coils"/>
    </source>
</evidence>
<dbReference type="GO" id="GO:0003676">
    <property type="term" value="F:nucleic acid binding"/>
    <property type="evidence" value="ECO:0007669"/>
    <property type="project" value="InterPro"/>
</dbReference>
<dbReference type="GO" id="GO:0008270">
    <property type="term" value="F:zinc ion binding"/>
    <property type="evidence" value="ECO:0007669"/>
    <property type="project" value="InterPro"/>
</dbReference>
<dbReference type="GO" id="GO:0006508">
    <property type="term" value="P:proteolysis"/>
    <property type="evidence" value="ECO:0007669"/>
    <property type="project" value="UniProtKB-KW"/>
</dbReference>
<evidence type="ECO:0000256" key="9">
    <source>
        <dbReference type="ARBA" id="ARBA00022840"/>
    </source>
</evidence>
<keyword evidence="8" id="KW-0378">Hydrolase</keyword>
<keyword evidence="11" id="KW-0229">DNA integration</keyword>
<evidence type="ECO:0000256" key="5">
    <source>
        <dbReference type="ARBA" id="ARBA00022723"/>
    </source>
</evidence>
<dbReference type="GO" id="GO:0015074">
    <property type="term" value="P:DNA integration"/>
    <property type="evidence" value="ECO:0007669"/>
    <property type="project" value="UniProtKB-KW"/>
</dbReference>
<keyword evidence="16" id="KW-0175">Coiled coil</keyword>
<keyword evidence="2" id="KW-1188">Viral release from host cell</keyword>
<keyword evidence="6" id="KW-0547">Nucleotide-binding</keyword>
<dbReference type="SUPFAM" id="SSF57756">
    <property type="entry name" value="Retrovirus zinc finger-like domains"/>
    <property type="match status" value="1"/>
</dbReference>
<keyword evidence="7" id="KW-0255">Endonuclease</keyword>
<dbReference type="EMBL" id="CADCXV010001087">
    <property type="protein sequence ID" value="CAB0041091.1"/>
    <property type="molecule type" value="Genomic_DNA"/>
</dbReference>
<dbReference type="PROSITE" id="PS50994">
    <property type="entry name" value="INTEGRASE"/>
    <property type="match status" value="1"/>
</dbReference>
<evidence type="ECO:0000256" key="13">
    <source>
        <dbReference type="ARBA" id="ARBA00022932"/>
    </source>
</evidence>
<feature type="compositionally biased region" description="Basic and acidic residues" evidence="17">
    <location>
        <begin position="257"/>
        <end position="273"/>
    </location>
</feature>
<dbReference type="GO" id="GO:0003887">
    <property type="term" value="F:DNA-directed DNA polymerase activity"/>
    <property type="evidence" value="ECO:0007669"/>
    <property type="project" value="UniProtKB-KW"/>
</dbReference>
<reference evidence="19 20" key="1">
    <citation type="submission" date="2020-02" db="EMBL/GenBank/DDBJ databases">
        <authorList>
            <person name="Ferguson B K."/>
        </authorList>
    </citation>
    <scope>NUCLEOTIDE SEQUENCE [LARGE SCALE GENOMIC DNA]</scope>
</reference>
<name>A0A6H5IUF8_9HYME</name>
<comment type="function">
    <text evidence="1">The aspartyl protease (PR) mediates the proteolytic cleavages of the Gag and Gag-Pol polyproteins after assembly of the VLP.</text>
</comment>
<dbReference type="OrthoDB" id="430476at2759"/>
<dbReference type="InterPro" id="IPR001584">
    <property type="entry name" value="Integrase_cat-core"/>
</dbReference>
<keyword evidence="13" id="KW-0239">DNA-directed DNA polymerase</keyword>
<keyword evidence="20" id="KW-1185">Reference proteome</keyword>
<organism evidence="19 20">
    <name type="scientific">Trichogramma brassicae</name>
    <dbReference type="NCBI Taxonomy" id="86971"/>
    <lineage>
        <taxon>Eukaryota</taxon>
        <taxon>Metazoa</taxon>
        <taxon>Ecdysozoa</taxon>
        <taxon>Arthropoda</taxon>
        <taxon>Hexapoda</taxon>
        <taxon>Insecta</taxon>
        <taxon>Pterygota</taxon>
        <taxon>Neoptera</taxon>
        <taxon>Endopterygota</taxon>
        <taxon>Hymenoptera</taxon>
        <taxon>Apocrita</taxon>
        <taxon>Proctotrupomorpha</taxon>
        <taxon>Chalcidoidea</taxon>
        <taxon>Trichogrammatidae</taxon>
        <taxon>Trichogramma</taxon>
    </lineage>
</organism>
<dbReference type="InterPro" id="IPR039537">
    <property type="entry name" value="Retrotran_Ty1/copia-like"/>
</dbReference>
<keyword evidence="9" id="KW-0067">ATP-binding</keyword>
<evidence type="ECO:0000256" key="11">
    <source>
        <dbReference type="ARBA" id="ARBA00022908"/>
    </source>
</evidence>
<evidence type="ECO:0000256" key="15">
    <source>
        <dbReference type="ARBA" id="ARBA00023172"/>
    </source>
</evidence>
<evidence type="ECO:0000256" key="1">
    <source>
        <dbReference type="ARBA" id="ARBA00002180"/>
    </source>
</evidence>
<feature type="coiled-coil region" evidence="16">
    <location>
        <begin position="173"/>
        <end position="200"/>
    </location>
</feature>
<feature type="region of interest" description="Disordered" evidence="17">
    <location>
        <begin position="751"/>
        <end position="792"/>
    </location>
</feature>
<feature type="domain" description="Integrase catalytic" evidence="18">
    <location>
        <begin position="308"/>
        <end position="475"/>
    </location>
</feature>
<evidence type="ECO:0000256" key="14">
    <source>
        <dbReference type="ARBA" id="ARBA00023113"/>
    </source>
</evidence>
<keyword evidence="13" id="KW-0808">Transferase</keyword>
<dbReference type="GO" id="GO:0006310">
    <property type="term" value="P:DNA recombination"/>
    <property type="evidence" value="ECO:0007669"/>
    <property type="project" value="UniProtKB-KW"/>
</dbReference>
<evidence type="ECO:0000256" key="3">
    <source>
        <dbReference type="ARBA" id="ARBA00022670"/>
    </source>
</evidence>
<gene>
    <name evidence="19" type="ORF">TBRA_LOCUS12772</name>
</gene>
<dbReference type="InterPro" id="IPR054722">
    <property type="entry name" value="PolX-like_BBD"/>
</dbReference>
<dbReference type="PANTHER" id="PTHR42648">
    <property type="entry name" value="TRANSPOSASE, PUTATIVE-RELATED"/>
    <property type="match status" value="1"/>
</dbReference>
<evidence type="ECO:0000256" key="6">
    <source>
        <dbReference type="ARBA" id="ARBA00022741"/>
    </source>
</evidence>
<dbReference type="Gene3D" id="3.30.420.10">
    <property type="entry name" value="Ribonuclease H-like superfamily/Ribonuclease H"/>
    <property type="match status" value="1"/>
</dbReference>
<dbReference type="InterPro" id="IPR036875">
    <property type="entry name" value="Znf_CCHC_sf"/>
</dbReference>
<dbReference type="Pfam" id="PF22936">
    <property type="entry name" value="Pol_BBD"/>
    <property type="match status" value="1"/>
</dbReference>
<dbReference type="InterPro" id="IPR057670">
    <property type="entry name" value="SH3_retrovirus"/>
</dbReference>
<proteinExistence type="predicted"/>
<protein>
    <recommendedName>
        <fullName evidence="18">Integrase catalytic domain-containing protein</fullName>
    </recommendedName>
</protein>
<evidence type="ECO:0000256" key="17">
    <source>
        <dbReference type="SAM" id="MobiDB-lite"/>
    </source>
</evidence>
<keyword evidence="13" id="KW-0548">Nucleotidyltransferase</keyword>
<keyword evidence="5" id="KW-0479">Metal-binding</keyword>
<dbReference type="InterPro" id="IPR012337">
    <property type="entry name" value="RNaseH-like_sf"/>
</dbReference>
<dbReference type="GO" id="GO:0003964">
    <property type="term" value="F:RNA-directed DNA polymerase activity"/>
    <property type="evidence" value="ECO:0007669"/>
    <property type="project" value="UniProtKB-KW"/>
</dbReference>
<evidence type="ECO:0000256" key="10">
    <source>
        <dbReference type="ARBA" id="ARBA00022842"/>
    </source>
</evidence>